<dbReference type="Proteomes" id="UP001265550">
    <property type="component" value="Unassembled WGS sequence"/>
</dbReference>
<comment type="caution">
    <text evidence="1">The sequence shown here is derived from an EMBL/GenBank/DDBJ whole genome shotgun (WGS) entry which is preliminary data.</text>
</comment>
<accession>A0ABU1V9P6</accession>
<proteinExistence type="predicted"/>
<name>A0ABU1V9P6_9BURK</name>
<dbReference type="EMBL" id="JAVDWE010000004">
    <property type="protein sequence ID" value="MDR7094157.1"/>
    <property type="molecule type" value="Genomic_DNA"/>
</dbReference>
<organism evidence="1 2">
    <name type="scientific">Hydrogenophaga laconesensis</name>
    <dbReference type="NCBI Taxonomy" id="1805971"/>
    <lineage>
        <taxon>Bacteria</taxon>
        <taxon>Pseudomonadati</taxon>
        <taxon>Pseudomonadota</taxon>
        <taxon>Betaproteobacteria</taxon>
        <taxon>Burkholderiales</taxon>
        <taxon>Comamonadaceae</taxon>
        <taxon>Hydrogenophaga</taxon>
    </lineage>
</organism>
<gene>
    <name evidence="1" type="ORF">J2X09_001895</name>
</gene>
<dbReference type="RefSeq" id="WP_204733137.1">
    <property type="nucleotide sequence ID" value="NZ_JAVDWE010000004.1"/>
</dbReference>
<sequence>MAQLDPSIILGARQPKIESPVNNLARLLQVQGAQQANQLNQLKMDEYRSGVERKNKLASLLSGQYDSPEARESALLQGGFMDEATKLGTDRRANQKSDLEIDSSRQKLATERYDTFKKTIGALSQRQDLSKDLVMQTGQELVAAGVIPAALYQASLANMPDDPNQLRQRLRDGVAAQMAPDKMLEFFAPKATQIDSGQQIMFRDTNPNSPTFGQNVGGAPVQKMQTPDSIASNATTRRGQNMTDARAREKNQIDKDAIGKVEWKQGVNGEWVGLPKEVSTKGPVTPVMTTVPGKRETQANNAINILDEAEKLIDTATGSYLGVAVDAGARAFGGSFESGDAVAQLQALEGALMMAQPRMEGPQSDKDVMLYRQMAGRIGDPTVPASQKKAAIKTIKSIHGKYANPSGGSNIDALLDKYK</sequence>
<keyword evidence="2" id="KW-1185">Reference proteome</keyword>
<protein>
    <submittedName>
        <fullName evidence="1">Uncharacterized protein</fullName>
    </submittedName>
</protein>
<evidence type="ECO:0000313" key="2">
    <source>
        <dbReference type="Proteomes" id="UP001265550"/>
    </source>
</evidence>
<reference evidence="1 2" key="1">
    <citation type="submission" date="2023-07" db="EMBL/GenBank/DDBJ databases">
        <title>Sorghum-associated microbial communities from plants grown in Nebraska, USA.</title>
        <authorList>
            <person name="Schachtman D."/>
        </authorList>
    </citation>
    <scope>NUCLEOTIDE SEQUENCE [LARGE SCALE GENOMIC DNA]</scope>
    <source>
        <strain evidence="1 2">BE240</strain>
    </source>
</reference>
<evidence type="ECO:0000313" key="1">
    <source>
        <dbReference type="EMBL" id="MDR7094157.1"/>
    </source>
</evidence>